<reference evidence="8" key="1">
    <citation type="submission" date="2019-11" db="EMBL/GenBank/DDBJ databases">
        <authorList>
            <person name="Feng L."/>
        </authorList>
    </citation>
    <scope>NUCLEOTIDE SEQUENCE</scope>
    <source>
        <strain evidence="8">PclaraLFYP37</strain>
    </source>
</reference>
<comment type="subunit">
    <text evidence="5">Self-interacts. Interacts with FtsZ.</text>
</comment>
<dbReference type="Pfam" id="PF14450">
    <property type="entry name" value="FtsA"/>
    <property type="match status" value="1"/>
</dbReference>
<evidence type="ECO:0000256" key="5">
    <source>
        <dbReference type="HAMAP-Rule" id="MF_02033"/>
    </source>
</evidence>
<dbReference type="HAMAP" id="MF_02033">
    <property type="entry name" value="FtsA"/>
    <property type="match status" value="1"/>
</dbReference>
<evidence type="ECO:0000256" key="1">
    <source>
        <dbReference type="ARBA" id="ARBA00022475"/>
    </source>
</evidence>
<dbReference type="AlphaFoldDB" id="A0A6N3DFU7"/>
<evidence type="ECO:0000313" key="8">
    <source>
        <dbReference type="EMBL" id="VYU26208.1"/>
    </source>
</evidence>
<dbReference type="GO" id="GO:0043093">
    <property type="term" value="P:FtsZ-dependent cytokinesis"/>
    <property type="evidence" value="ECO:0007669"/>
    <property type="project" value="UniProtKB-UniRule"/>
</dbReference>
<dbReference type="InterPro" id="IPR050696">
    <property type="entry name" value="FtsA/MreB"/>
</dbReference>
<gene>
    <name evidence="5 8" type="primary">ftsA</name>
    <name evidence="8" type="ORF">PCLFYP37_02340</name>
</gene>
<comment type="similarity">
    <text evidence="5 6">Belongs to the FtsA/MreB family.</text>
</comment>
<name>A0A6N3DFU7_9BACT</name>
<dbReference type="SMART" id="SM00842">
    <property type="entry name" value="FtsA"/>
    <property type="match status" value="1"/>
</dbReference>
<evidence type="ECO:0000256" key="4">
    <source>
        <dbReference type="ARBA" id="ARBA00023306"/>
    </source>
</evidence>
<evidence type="ECO:0000259" key="7">
    <source>
        <dbReference type="SMART" id="SM00842"/>
    </source>
</evidence>
<dbReference type="InterPro" id="IPR043129">
    <property type="entry name" value="ATPase_NBD"/>
</dbReference>
<keyword evidence="2 5" id="KW-0132">Cell division</keyword>
<keyword evidence="1 5" id="KW-1003">Cell membrane</keyword>
<sequence>MAVEKEIIVAVEFGSSKIRGVAGCKNIDGSVQVLDIEQVDARHCIRKGVVYNIDKTVMCLKHIVDKMENALDMRVRKVFVGIGGQSLRAKKNTVSRQFATKTVVSQELVDSLLKTNRNTVYAGYEILEVVPQEYHVGLDTTVDPVGVLSSQIDGTYLNIIAKTEIKEYILKCVEAVGLDVAGMFVAPMALAGCVLTDTEKRSGCALVDFGYGTTTVAVYKGNLLRHLAVIPLGGNNITQDLCSLQIDEDEAEGLKMKYGSAYSDLSSEELAKNLLVNNGRTIEERLLVDIVEAREEEILSNVAAQIRNSGYQDKLLAGIVISGAASNVKNLDKAASVRLHPDKTRFARIVPFALQAVHAEQVVKDGSLNTLLALMNEGNQNCVEPKVVVKEEVPEEVVEEKEIPQTAPSFVPVEETHKEVYEREEPKNKGGIWKKFKEKLVDLTKTVTEE</sequence>
<dbReference type="PIRSF" id="PIRSF003101">
    <property type="entry name" value="FtsA"/>
    <property type="match status" value="1"/>
</dbReference>
<dbReference type="PANTHER" id="PTHR32432">
    <property type="entry name" value="CELL DIVISION PROTEIN FTSA-RELATED"/>
    <property type="match status" value="1"/>
</dbReference>
<organism evidence="8">
    <name type="scientific">Paraprevotella clara</name>
    <dbReference type="NCBI Taxonomy" id="454154"/>
    <lineage>
        <taxon>Bacteria</taxon>
        <taxon>Pseudomonadati</taxon>
        <taxon>Bacteroidota</taxon>
        <taxon>Bacteroidia</taxon>
        <taxon>Bacteroidales</taxon>
        <taxon>Prevotellaceae</taxon>
        <taxon>Paraprevotella</taxon>
    </lineage>
</organism>
<dbReference type="Gene3D" id="3.30.420.40">
    <property type="match status" value="2"/>
</dbReference>
<accession>A0A6N3DFU7</accession>
<keyword evidence="3 5" id="KW-0472">Membrane</keyword>
<comment type="function">
    <text evidence="5 6">Cell division protein that is involved in the assembly of the Z ring. May serve as a membrane anchor for the Z ring.</text>
</comment>
<dbReference type="NCBIfam" id="TIGR01174">
    <property type="entry name" value="ftsA"/>
    <property type="match status" value="1"/>
</dbReference>
<keyword evidence="4 5" id="KW-0131">Cell cycle</keyword>
<dbReference type="RefSeq" id="WP_021980133.1">
    <property type="nucleotide sequence ID" value="NZ_CACRUT010000015.1"/>
</dbReference>
<dbReference type="InterPro" id="IPR020823">
    <property type="entry name" value="Cell_div_FtsA"/>
</dbReference>
<evidence type="ECO:0000256" key="6">
    <source>
        <dbReference type="PIRNR" id="PIRNR003101"/>
    </source>
</evidence>
<dbReference type="GO" id="GO:0032153">
    <property type="term" value="C:cell division site"/>
    <property type="evidence" value="ECO:0007669"/>
    <property type="project" value="UniProtKB-UniRule"/>
</dbReference>
<comment type="subcellular location">
    <subcellularLocation>
        <location evidence="5">Cell membrane</location>
        <topology evidence="5">Peripheral membrane protein</topology>
        <orientation evidence="5">Cytoplasmic side</orientation>
    </subcellularLocation>
    <text evidence="5">Localizes to the Z ring in an FtsZ-dependent manner. Targeted to the membrane through a conserved C-terminal amphipathic helix.</text>
</comment>
<evidence type="ECO:0000256" key="2">
    <source>
        <dbReference type="ARBA" id="ARBA00022618"/>
    </source>
</evidence>
<dbReference type="InterPro" id="IPR003494">
    <property type="entry name" value="SHS2_FtsA"/>
</dbReference>
<dbReference type="Pfam" id="PF02491">
    <property type="entry name" value="SHS2_FTSA"/>
    <property type="match status" value="1"/>
</dbReference>
<dbReference type="GO" id="GO:0009898">
    <property type="term" value="C:cytoplasmic side of plasma membrane"/>
    <property type="evidence" value="ECO:0007669"/>
    <property type="project" value="UniProtKB-UniRule"/>
</dbReference>
<dbReference type="EMBL" id="CACRUT010000015">
    <property type="protein sequence ID" value="VYU26208.1"/>
    <property type="molecule type" value="Genomic_DNA"/>
</dbReference>
<evidence type="ECO:0000256" key="3">
    <source>
        <dbReference type="ARBA" id="ARBA00023136"/>
    </source>
</evidence>
<dbReference type="SUPFAM" id="SSF53067">
    <property type="entry name" value="Actin-like ATPase domain"/>
    <property type="match status" value="2"/>
</dbReference>
<protein>
    <recommendedName>
        <fullName evidence="5 6">Cell division protein FtsA</fullName>
    </recommendedName>
</protein>
<proteinExistence type="inferred from homology"/>
<feature type="domain" description="SHS2" evidence="7">
    <location>
        <begin position="8"/>
        <end position="194"/>
    </location>
</feature>
<dbReference type="PANTHER" id="PTHR32432:SF4">
    <property type="entry name" value="CELL DIVISION PROTEIN FTSA"/>
    <property type="match status" value="1"/>
</dbReference>